<dbReference type="InterPro" id="IPR036640">
    <property type="entry name" value="ABC1_TM_sf"/>
</dbReference>
<evidence type="ECO:0000256" key="1">
    <source>
        <dbReference type="ARBA" id="ARBA00004651"/>
    </source>
</evidence>
<dbReference type="GO" id="GO:0140359">
    <property type="term" value="F:ABC-type transporter activity"/>
    <property type="evidence" value="ECO:0007669"/>
    <property type="project" value="InterPro"/>
</dbReference>
<dbReference type="Proteomes" id="UP000316639">
    <property type="component" value="Unassembled WGS sequence"/>
</dbReference>
<dbReference type="PROSITE" id="PS00211">
    <property type="entry name" value="ABC_TRANSPORTER_1"/>
    <property type="match status" value="1"/>
</dbReference>
<dbReference type="PROSITE" id="PS50929">
    <property type="entry name" value="ABC_TM1F"/>
    <property type="match status" value="1"/>
</dbReference>
<feature type="domain" description="ABC transporter" evidence="8">
    <location>
        <begin position="301"/>
        <end position="546"/>
    </location>
</feature>
<dbReference type="Pfam" id="PF00664">
    <property type="entry name" value="ABC_membrane"/>
    <property type="match status" value="1"/>
</dbReference>
<name>A0A563EFT8_9PSEU</name>
<dbReference type="InterPro" id="IPR027417">
    <property type="entry name" value="P-loop_NTPase"/>
</dbReference>
<keyword evidence="6 7" id="KW-0472">Membrane</keyword>
<dbReference type="GO" id="GO:0005524">
    <property type="term" value="F:ATP binding"/>
    <property type="evidence" value="ECO:0007669"/>
    <property type="project" value="UniProtKB-KW"/>
</dbReference>
<dbReference type="GO" id="GO:0034040">
    <property type="term" value="F:ATPase-coupled lipid transmembrane transporter activity"/>
    <property type="evidence" value="ECO:0007669"/>
    <property type="project" value="TreeGrafter"/>
</dbReference>
<dbReference type="PANTHER" id="PTHR24221">
    <property type="entry name" value="ATP-BINDING CASSETTE SUB-FAMILY B"/>
    <property type="match status" value="1"/>
</dbReference>
<dbReference type="InterPro" id="IPR003439">
    <property type="entry name" value="ABC_transporter-like_ATP-bd"/>
</dbReference>
<dbReference type="InterPro" id="IPR039421">
    <property type="entry name" value="Type_1_exporter"/>
</dbReference>
<feature type="transmembrane region" description="Helical" evidence="7">
    <location>
        <begin position="120"/>
        <end position="145"/>
    </location>
</feature>
<dbReference type="Gene3D" id="1.20.1560.10">
    <property type="entry name" value="ABC transporter type 1, transmembrane domain"/>
    <property type="match status" value="1"/>
</dbReference>
<feature type="transmembrane region" description="Helical" evidence="7">
    <location>
        <begin position="238"/>
        <end position="261"/>
    </location>
</feature>
<dbReference type="SUPFAM" id="SSF52540">
    <property type="entry name" value="P-loop containing nucleoside triphosphate hydrolases"/>
    <property type="match status" value="1"/>
</dbReference>
<evidence type="ECO:0000313" key="11">
    <source>
        <dbReference type="Proteomes" id="UP000316639"/>
    </source>
</evidence>
<dbReference type="RefSeq" id="WP_146360629.1">
    <property type="nucleotide sequence ID" value="NZ_VOBR01000049.1"/>
</dbReference>
<evidence type="ECO:0000259" key="8">
    <source>
        <dbReference type="PROSITE" id="PS50893"/>
    </source>
</evidence>
<sequence length="548" mass="56593">MARPGDRLLSSVIRRDWRWVFLVTTAVVGTTCALLIPNALAKAVDMALAGTLDAPTVLWLLTVTGTEIAVDTASIVVAAGLTSRATAWLRHRVAHHLLRLGHPAPFAAGDGVSRLTGDSAIAGGFAVLLVNLGITVVSSAGAVVALALLDWRLAVVFLASVPFGLLLVRTHMRLTADDVLAYQQVSGDLAARLLDAVGGLRTIAASGTAEQEATRVLRPLPDLAAAGIGMWRTQARMIWRAGLLVPTVQLSVLTAAGFGVVAGRISVGSMLAVLGYTALAMGIVGQLSQLTTLERTRASGTRLAEVLDSPAPAHGELVLPAGAGDLDIRGVYDVDLHVPAGTFLAVVGRSGSGKSTLASAIGGLSTPARGQVLLDGVPLSDLTSGSLHAAVGVAFERPALLGGTVADSVGYGIAVEDALVRAACEAAQVHDVVVRLPDGYATPMADTPLSGGEAQRLGLARAIVRDPRVLVLDDATASLDTVTESKVDQAIDSALPGRTRVVVTHRAATATRADVVVWMEDGHVRGTGTHDDLWQHPDYRSVFTGGDA</sequence>
<feature type="domain" description="ABC transmembrane type-1" evidence="9">
    <location>
        <begin position="20"/>
        <end position="292"/>
    </location>
</feature>
<keyword evidence="11" id="KW-1185">Reference proteome</keyword>
<keyword evidence="3" id="KW-0547">Nucleotide-binding</keyword>
<dbReference type="PROSITE" id="PS50893">
    <property type="entry name" value="ABC_TRANSPORTER_2"/>
    <property type="match status" value="1"/>
</dbReference>
<evidence type="ECO:0000256" key="6">
    <source>
        <dbReference type="ARBA" id="ARBA00023136"/>
    </source>
</evidence>
<feature type="transmembrane region" description="Helical" evidence="7">
    <location>
        <begin position="267"/>
        <end position="287"/>
    </location>
</feature>
<dbReference type="EMBL" id="VOBR01000049">
    <property type="protein sequence ID" value="TWP44729.1"/>
    <property type="molecule type" value="Genomic_DNA"/>
</dbReference>
<feature type="transmembrane region" description="Helical" evidence="7">
    <location>
        <begin position="20"/>
        <end position="37"/>
    </location>
</feature>
<comment type="caution">
    <text evidence="10">The sequence shown here is derived from an EMBL/GenBank/DDBJ whole genome shotgun (WGS) entry which is preliminary data.</text>
</comment>
<dbReference type="OrthoDB" id="9806127at2"/>
<feature type="transmembrane region" description="Helical" evidence="7">
    <location>
        <begin position="151"/>
        <end position="168"/>
    </location>
</feature>
<dbReference type="Gene3D" id="3.40.50.300">
    <property type="entry name" value="P-loop containing nucleotide triphosphate hydrolases"/>
    <property type="match status" value="1"/>
</dbReference>
<dbReference type="GO" id="GO:0016887">
    <property type="term" value="F:ATP hydrolysis activity"/>
    <property type="evidence" value="ECO:0007669"/>
    <property type="project" value="InterPro"/>
</dbReference>
<dbReference type="PANTHER" id="PTHR24221:SF654">
    <property type="entry name" value="ATP-BINDING CASSETTE SUB-FAMILY B MEMBER 6"/>
    <property type="match status" value="1"/>
</dbReference>
<dbReference type="AlphaFoldDB" id="A0A563EFT8"/>
<evidence type="ECO:0000256" key="7">
    <source>
        <dbReference type="SAM" id="Phobius"/>
    </source>
</evidence>
<keyword evidence="4 10" id="KW-0067">ATP-binding</keyword>
<dbReference type="SMART" id="SM00382">
    <property type="entry name" value="AAA"/>
    <property type="match status" value="1"/>
</dbReference>
<dbReference type="GO" id="GO:0005886">
    <property type="term" value="C:plasma membrane"/>
    <property type="evidence" value="ECO:0007669"/>
    <property type="project" value="UniProtKB-SubCell"/>
</dbReference>
<reference evidence="10 11" key="1">
    <citation type="submission" date="2019-07" db="EMBL/GenBank/DDBJ databases">
        <title>Lentzea xizangensis sp. nov., isolated from Qinghai-Tibetan Plateau Soils.</title>
        <authorList>
            <person name="Huang J."/>
        </authorList>
    </citation>
    <scope>NUCLEOTIDE SEQUENCE [LARGE SCALE GENOMIC DNA]</scope>
    <source>
        <strain evidence="10 11">FXJ1.1311</strain>
    </source>
</reference>
<evidence type="ECO:0000256" key="4">
    <source>
        <dbReference type="ARBA" id="ARBA00022840"/>
    </source>
</evidence>
<evidence type="ECO:0000256" key="3">
    <source>
        <dbReference type="ARBA" id="ARBA00022741"/>
    </source>
</evidence>
<comment type="subcellular location">
    <subcellularLocation>
        <location evidence="1">Cell membrane</location>
        <topology evidence="1">Multi-pass membrane protein</topology>
    </subcellularLocation>
</comment>
<dbReference type="InterPro" id="IPR011527">
    <property type="entry name" value="ABC1_TM_dom"/>
</dbReference>
<evidence type="ECO:0000259" key="9">
    <source>
        <dbReference type="PROSITE" id="PS50929"/>
    </source>
</evidence>
<dbReference type="Pfam" id="PF00005">
    <property type="entry name" value="ABC_tran"/>
    <property type="match status" value="1"/>
</dbReference>
<keyword evidence="2 7" id="KW-0812">Transmembrane</keyword>
<dbReference type="InterPro" id="IPR003593">
    <property type="entry name" value="AAA+_ATPase"/>
</dbReference>
<organism evidence="10 11">
    <name type="scientific">Lentzea tibetensis</name>
    <dbReference type="NCBI Taxonomy" id="2591470"/>
    <lineage>
        <taxon>Bacteria</taxon>
        <taxon>Bacillati</taxon>
        <taxon>Actinomycetota</taxon>
        <taxon>Actinomycetes</taxon>
        <taxon>Pseudonocardiales</taxon>
        <taxon>Pseudonocardiaceae</taxon>
        <taxon>Lentzea</taxon>
    </lineage>
</organism>
<evidence type="ECO:0000256" key="2">
    <source>
        <dbReference type="ARBA" id="ARBA00022692"/>
    </source>
</evidence>
<feature type="transmembrane region" description="Helical" evidence="7">
    <location>
        <begin position="57"/>
        <end position="82"/>
    </location>
</feature>
<accession>A0A563EFT8</accession>
<dbReference type="InterPro" id="IPR017871">
    <property type="entry name" value="ABC_transporter-like_CS"/>
</dbReference>
<evidence type="ECO:0000256" key="5">
    <source>
        <dbReference type="ARBA" id="ARBA00022989"/>
    </source>
</evidence>
<gene>
    <name evidence="10" type="ORF">FKR81_40845</name>
</gene>
<dbReference type="SUPFAM" id="SSF90123">
    <property type="entry name" value="ABC transporter transmembrane region"/>
    <property type="match status" value="1"/>
</dbReference>
<evidence type="ECO:0000313" key="10">
    <source>
        <dbReference type="EMBL" id="TWP44729.1"/>
    </source>
</evidence>
<proteinExistence type="predicted"/>
<protein>
    <submittedName>
        <fullName evidence="10">ABC transporter ATP-binding protein</fullName>
    </submittedName>
</protein>
<keyword evidence="5 7" id="KW-1133">Transmembrane helix</keyword>